<reference evidence="6 7" key="1">
    <citation type="submission" date="2019-02" db="EMBL/GenBank/DDBJ databases">
        <title>Deep-cultivation of Planctomycetes and their phenomic and genomic characterization uncovers novel biology.</title>
        <authorList>
            <person name="Wiegand S."/>
            <person name="Jogler M."/>
            <person name="Boedeker C."/>
            <person name="Pinto D."/>
            <person name="Vollmers J."/>
            <person name="Rivas-Marin E."/>
            <person name="Kohn T."/>
            <person name="Peeters S.H."/>
            <person name="Heuer A."/>
            <person name="Rast P."/>
            <person name="Oberbeckmann S."/>
            <person name="Bunk B."/>
            <person name="Jeske O."/>
            <person name="Meyerdierks A."/>
            <person name="Storesund J.E."/>
            <person name="Kallscheuer N."/>
            <person name="Luecker S."/>
            <person name="Lage O.M."/>
            <person name="Pohl T."/>
            <person name="Merkel B.J."/>
            <person name="Hornburger P."/>
            <person name="Mueller R.-W."/>
            <person name="Bruemmer F."/>
            <person name="Labrenz M."/>
            <person name="Spormann A.M."/>
            <person name="Op Den Camp H."/>
            <person name="Overmann J."/>
            <person name="Amann R."/>
            <person name="Jetten M.S.M."/>
            <person name="Mascher T."/>
            <person name="Medema M.H."/>
            <person name="Devos D.P."/>
            <person name="Kaster A.-K."/>
            <person name="Ovreas L."/>
            <person name="Rohde M."/>
            <person name="Galperin M.Y."/>
            <person name="Jogler C."/>
        </authorList>
    </citation>
    <scope>NUCLEOTIDE SEQUENCE [LARGE SCALE GENOMIC DNA]</scope>
    <source>
        <strain evidence="6 7">Poly51</strain>
    </source>
</reference>
<dbReference type="Proteomes" id="UP000318288">
    <property type="component" value="Unassembled WGS sequence"/>
</dbReference>
<dbReference type="GO" id="GO:0016209">
    <property type="term" value="F:antioxidant activity"/>
    <property type="evidence" value="ECO:0007669"/>
    <property type="project" value="InterPro"/>
</dbReference>
<protein>
    <submittedName>
        <fullName evidence="6">Thiol-disulfide oxidoreductase ResA</fullName>
    </submittedName>
</protein>
<accession>A0A5C6FKV0</accession>
<dbReference type="InterPro" id="IPR036249">
    <property type="entry name" value="Thioredoxin-like_sf"/>
</dbReference>
<comment type="caution">
    <text evidence="6">The sequence shown here is derived from an EMBL/GenBank/DDBJ whole genome shotgun (WGS) entry which is preliminary data.</text>
</comment>
<evidence type="ECO:0000256" key="2">
    <source>
        <dbReference type="ARBA" id="ARBA00022748"/>
    </source>
</evidence>
<dbReference type="PROSITE" id="PS51352">
    <property type="entry name" value="THIOREDOXIN_2"/>
    <property type="match status" value="1"/>
</dbReference>
<keyword evidence="3" id="KW-1015">Disulfide bond</keyword>
<dbReference type="Gene3D" id="3.40.30.10">
    <property type="entry name" value="Glutaredoxin"/>
    <property type="match status" value="1"/>
</dbReference>
<keyword evidence="4" id="KW-0676">Redox-active center</keyword>
<keyword evidence="7" id="KW-1185">Reference proteome</keyword>
<evidence type="ECO:0000256" key="1">
    <source>
        <dbReference type="ARBA" id="ARBA00004196"/>
    </source>
</evidence>
<dbReference type="CDD" id="cd02966">
    <property type="entry name" value="TlpA_like_family"/>
    <property type="match status" value="1"/>
</dbReference>
<dbReference type="AlphaFoldDB" id="A0A5C6FKV0"/>
<dbReference type="GO" id="GO:0017004">
    <property type="term" value="P:cytochrome complex assembly"/>
    <property type="evidence" value="ECO:0007669"/>
    <property type="project" value="UniProtKB-KW"/>
</dbReference>
<evidence type="ECO:0000313" key="7">
    <source>
        <dbReference type="Proteomes" id="UP000318288"/>
    </source>
</evidence>
<dbReference type="PANTHER" id="PTHR42852:SF6">
    <property type="entry name" value="THIOL:DISULFIDE INTERCHANGE PROTEIN DSBE"/>
    <property type="match status" value="1"/>
</dbReference>
<evidence type="ECO:0000256" key="4">
    <source>
        <dbReference type="ARBA" id="ARBA00023284"/>
    </source>
</evidence>
<dbReference type="EMBL" id="SJPW01000001">
    <property type="protein sequence ID" value="TWU60414.1"/>
    <property type="molecule type" value="Genomic_DNA"/>
</dbReference>
<dbReference type="GO" id="GO:0030313">
    <property type="term" value="C:cell envelope"/>
    <property type="evidence" value="ECO:0007669"/>
    <property type="project" value="UniProtKB-SubCell"/>
</dbReference>
<dbReference type="Pfam" id="PF00578">
    <property type="entry name" value="AhpC-TSA"/>
    <property type="match status" value="1"/>
</dbReference>
<gene>
    <name evidence="6" type="primary">resA_1</name>
    <name evidence="6" type="ORF">Poly51_06900</name>
</gene>
<dbReference type="InterPro" id="IPR013766">
    <property type="entry name" value="Thioredoxin_domain"/>
</dbReference>
<proteinExistence type="predicted"/>
<dbReference type="PANTHER" id="PTHR42852">
    <property type="entry name" value="THIOL:DISULFIDE INTERCHANGE PROTEIN DSBE"/>
    <property type="match status" value="1"/>
</dbReference>
<sequence>MLVAAVSWTAISSNNADAKDLGIGSKAPAIDVEHWLEVGKKEAAKVTTFDEGKIYVIEFWATWCGPCIGSMPHLAELQNEYRDQGVRIVSISDETIDEVKDLLGKEHPDSGKTFAEVTSAYSLTTDPDRSVYEDYMEASDQQGIPTAFIVGKTGLIEWIGHPGNMDEPLEAVVKDSWDREAFKLELKAQEELQENMVKVDELASEGKFDEAIKFTETQIESAANEMMKDHWGSIRHSLKLSSDKLDDETLAFYREQIGEMKGDLGGLIRFSYAIIGVAQDGRNIGPLASEAVKALEGESKDVAKEAQATYLSTIAMLHMADGKGDAAIATMEKAVEAADVRQKRRLTPMLEEFKKIKADEESK</sequence>
<feature type="domain" description="Thioredoxin" evidence="5">
    <location>
        <begin position="21"/>
        <end position="182"/>
    </location>
</feature>
<dbReference type="SUPFAM" id="SSF52833">
    <property type="entry name" value="Thioredoxin-like"/>
    <property type="match status" value="1"/>
</dbReference>
<organism evidence="6 7">
    <name type="scientific">Rubripirellula tenax</name>
    <dbReference type="NCBI Taxonomy" id="2528015"/>
    <lineage>
        <taxon>Bacteria</taxon>
        <taxon>Pseudomonadati</taxon>
        <taxon>Planctomycetota</taxon>
        <taxon>Planctomycetia</taxon>
        <taxon>Pirellulales</taxon>
        <taxon>Pirellulaceae</taxon>
        <taxon>Rubripirellula</taxon>
    </lineage>
</organism>
<keyword evidence="2" id="KW-0201">Cytochrome c-type biogenesis</keyword>
<dbReference type="GO" id="GO:0016491">
    <property type="term" value="F:oxidoreductase activity"/>
    <property type="evidence" value="ECO:0007669"/>
    <property type="project" value="InterPro"/>
</dbReference>
<evidence type="ECO:0000259" key="5">
    <source>
        <dbReference type="PROSITE" id="PS51352"/>
    </source>
</evidence>
<dbReference type="InterPro" id="IPR000866">
    <property type="entry name" value="AhpC/TSA"/>
</dbReference>
<evidence type="ECO:0000256" key="3">
    <source>
        <dbReference type="ARBA" id="ARBA00023157"/>
    </source>
</evidence>
<evidence type="ECO:0000313" key="6">
    <source>
        <dbReference type="EMBL" id="TWU60414.1"/>
    </source>
</evidence>
<name>A0A5C6FKV0_9BACT</name>
<dbReference type="InterPro" id="IPR050553">
    <property type="entry name" value="Thioredoxin_ResA/DsbE_sf"/>
</dbReference>
<comment type="subcellular location">
    <subcellularLocation>
        <location evidence="1">Cell envelope</location>
    </subcellularLocation>
</comment>